<organism evidence="3 4">
    <name type="scientific">Nothoprocta perdicaria</name>
    <name type="common">Chilean tinamou</name>
    <name type="synonym">Crypturus perdicarius</name>
    <dbReference type="NCBI Taxonomy" id="30464"/>
    <lineage>
        <taxon>Eukaryota</taxon>
        <taxon>Metazoa</taxon>
        <taxon>Chordata</taxon>
        <taxon>Craniata</taxon>
        <taxon>Vertebrata</taxon>
        <taxon>Euteleostomi</taxon>
        <taxon>Archelosauria</taxon>
        <taxon>Archosauria</taxon>
        <taxon>Dinosauria</taxon>
        <taxon>Saurischia</taxon>
        <taxon>Theropoda</taxon>
        <taxon>Coelurosauria</taxon>
        <taxon>Aves</taxon>
        <taxon>Palaeognathae</taxon>
        <taxon>Tinamiformes</taxon>
        <taxon>Tinamidae</taxon>
        <taxon>Nothoprocta</taxon>
    </lineage>
</organism>
<feature type="region of interest" description="Disordered" evidence="1">
    <location>
        <begin position="31"/>
        <end position="72"/>
    </location>
</feature>
<keyword evidence="2" id="KW-0732">Signal</keyword>
<dbReference type="PANTHER" id="PTHR38491">
    <property type="entry name" value="REGULATOR OF HEMOGLOBINIZATION AND ERYTHROID CELL EXPANSION PROTEIN"/>
    <property type="match status" value="1"/>
</dbReference>
<feature type="compositionally biased region" description="Low complexity" evidence="1">
    <location>
        <begin position="37"/>
        <end position="47"/>
    </location>
</feature>
<dbReference type="InterPro" id="IPR031517">
    <property type="entry name" value="RHEX-like"/>
</dbReference>
<feature type="chain" id="PRO_5034505672" evidence="2">
    <location>
        <begin position="28"/>
        <end position="131"/>
    </location>
</feature>
<dbReference type="Pfam" id="PF15763">
    <property type="entry name" value="DUF4692"/>
    <property type="match status" value="1"/>
</dbReference>
<sequence length="131" mass="13462">AGASAPGRWALAASSAVTLVLHALLLATLYTSDDSDSGPSVRGVRVAVGGGAGASAGDRGHPTPPLCAQAPRAERSLNYSSLRFPAPAADYENMKTGPDYVNVDPKKKKADFWTCSGSAAAKAIEYTEVKL</sequence>
<evidence type="ECO:0000313" key="4">
    <source>
        <dbReference type="Proteomes" id="UP000694420"/>
    </source>
</evidence>
<dbReference type="Ensembl" id="ENSNPET00000009497.1">
    <property type="protein sequence ID" value="ENSNPEP00000009266.1"/>
    <property type="gene ID" value="ENSNPEG00000006963.1"/>
</dbReference>
<dbReference type="Proteomes" id="UP000694420">
    <property type="component" value="Unplaced"/>
</dbReference>
<evidence type="ECO:0000256" key="1">
    <source>
        <dbReference type="SAM" id="MobiDB-lite"/>
    </source>
</evidence>
<keyword evidence="4" id="KW-1185">Reference proteome</keyword>
<evidence type="ECO:0000313" key="3">
    <source>
        <dbReference type="Ensembl" id="ENSNPEP00000009266.1"/>
    </source>
</evidence>
<proteinExistence type="predicted"/>
<dbReference type="PANTHER" id="PTHR38491:SF1">
    <property type="entry name" value="REGULATOR OF HEMOGLOBINIZATION AND ERYTHROID CELL EXPANSION PROTEIN"/>
    <property type="match status" value="1"/>
</dbReference>
<name>A0A8C6Z329_NOTPE</name>
<reference evidence="3" key="1">
    <citation type="submission" date="2025-08" db="UniProtKB">
        <authorList>
            <consortium name="Ensembl"/>
        </authorList>
    </citation>
    <scope>IDENTIFICATION</scope>
</reference>
<protein>
    <submittedName>
        <fullName evidence="3">Uncharacterized protein</fullName>
    </submittedName>
</protein>
<dbReference type="AlphaFoldDB" id="A0A8C6Z329"/>
<evidence type="ECO:0000256" key="2">
    <source>
        <dbReference type="SAM" id="SignalP"/>
    </source>
</evidence>
<reference evidence="3" key="2">
    <citation type="submission" date="2025-09" db="UniProtKB">
        <authorList>
            <consortium name="Ensembl"/>
        </authorList>
    </citation>
    <scope>IDENTIFICATION</scope>
</reference>
<feature type="signal peptide" evidence="2">
    <location>
        <begin position="1"/>
        <end position="27"/>
    </location>
</feature>
<accession>A0A8C6Z329</accession>